<accession>A0AA48KDH3</accession>
<gene>
    <name evidence="3" type="ORF">METESE_12850</name>
</gene>
<evidence type="ECO:0000256" key="1">
    <source>
        <dbReference type="ARBA" id="ARBA00022729"/>
    </source>
</evidence>
<dbReference type="EMBL" id="AP027081">
    <property type="protein sequence ID" value="BDU76327.1"/>
    <property type="molecule type" value="Genomic_DNA"/>
</dbReference>
<sequence>MKALLIPFVVAGSLFAAEPGWETSLPAAQARARKEHKLIFMDVWTEWCGWCIRLQKETFPSPVAKAALARVVPLSLKTQLKNGTPTADAWVEKKFKIEGFPSLFLLDADGNVVAAMPGYLPPDQFAAWINQEVAKRK</sequence>
<dbReference type="SUPFAM" id="SSF52833">
    <property type="entry name" value="Thioredoxin-like"/>
    <property type="match status" value="1"/>
</dbReference>
<evidence type="ECO:0000313" key="3">
    <source>
        <dbReference type="EMBL" id="BDU76327.1"/>
    </source>
</evidence>
<dbReference type="PROSITE" id="PS51352">
    <property type="entry name" value="THIOREDOXIN_2"/>
    <property type="match status" value="1"/>
</dbReference>
<dbReference type="PANTHER" id="PTHR15337">
    <property type="entry name" value="ANTERIOR GRADIENT PROTEIN-RELATED"/>
    <property type="match status" value="1"/>
</dbReference>
<dbReference type="InterPro" id="IPR036249">
    <property type="entry name" value="Thioredoxin-like_sf"/>
</dbReference>
<feature type="domain" description="Thioredoxin" evidence="2">
    <location>
        <begin position="14"/>
        <end position="134"/>
    </location>
</feature>
<organism evidence="3 4">
    <name type="scientific">Mesoterricola sediminis</name>
    <dbReference type="NCBI Taxonomy" id="2927980"/>
    <lineage>
        <taxon>Bacteria</taxon>
        <taxon>Pseudomonadati</taxon>
        <taxon>Acidobacteriota</taxon>
        <taxon>Holophagae</taxon>
        <taxon>Holophagales</taxon>
        <taxon>Holophagaceae</taxon>
        <taxon>Mesoterricola</taxon>
    </lineage>
</organism>
<dbReference type="KEGG" id="msea:METESE_12850"/>
<reference evidence="3" key="1">
    <citation type="journal article" date="2023" name="Int. J. Syst. Evol. Microbiol.">
        <title>Mesoterricola silvestris gen. nov., sp. nov., Mesoterricola sediminis sp. nov., Geothrix oryzae sp. nov., Geothrix edaphica sp. nov., Geothrix rubra sp. nov., and Geothrix limicola sp. nov., six novel members of Acidobacteriota isolated from soils.</title>
        <authorList>
            <person name="Itoh H."/>
            <person name="Sugisawa Y."/>
            <person name="Mise K."/>
            <person name="Xu Z."/>
            <person name="Kuniyasu M."/>
            <person name="Ushijima N."/>
            <person name="Kawano K."/>
            <person name="Kobayashi E."/>
            <person name="Shiratori Y."/>
            <person name="Masuda Y."/>
            <person name="Senoo K."/>
        </authorList>
    </citation>
    <scope>NUCLEOTIDE SEQUENCE</scope>
    <source>
        <strain evidence="3">W786</strain>
    </source>
</reference>
<dbReference type="RefSeq" id="WP_243335984.1">
    <property type="nucleotide sequence ID" value="NZ_AP027081.1"/>
</dbReference>
<dbReference type="Proteomes" id="UP001228113">
    <property type="component" value="Chromosome"/>
</dbReference>
<evidence type="ECO:0000259" key="2">
    <source>
        <dbReference type="PROSITE" id="PS51352"/>
    </source>
</evidence>
<keyword evidence="1" id="KW-0732">Signal</keyword>
<dbReference type="PANTHER" id="PTHR15337:SF11">
    <property type="entry name" value="THIOREDOXIN DOMAIN-CONTAINING PROTEIN"/>
    <property type="match status" value="1"/>
</dbReference>
<keyword evidence="4" id="KW-1185">Reference proteome</keyword>
<proteinExistence type="predicted"/>
<dbReference type="Pfam" id="PF13098">
    <property type="entry name" value="Thioredoxin_2"/>
    <property type="match status" value="1"/>
</dbReference>
<dbReference type="Gene3D" id="3.40.30.10">
    <property type="entry name" value="Glutaredoxin"/>
    <property type="match status" value="1"/>
</dbReference>
<dbReference type="InterPro" id="IPR013766">
    <property type="entry name" value="Thioredoxin_domain"/>
</dbReference>
<evidence type="ECO:0000313" key="4">
    <source>
        <dbReference type="Proteomes" id="UP001228113"/>
    </source>
</evidence>
<dbReference type="InterPro" id="IPR012336">
    <property type="entry name" value="Thioredoxin-like_fold"/>
</dbReference>
<dbReference type="InterPro" id="IPR051099">
    <property type="entry name" value="AGR/TXD"/>
</dbReference>
<protein>
    <recommendedName>
        <fullName evidence="2">Thioredoxin domain-containing protein</fullName>
    </recommendedName>
</protein>
<name>A0AA48KDH3_9BACT</name>
<dbReference type="AlphaFoldDB" id="A0AA48KDH3"/>